<protein>
    <recommendedName>
        <fullName evidence="6">FMN dependent NADH:quinone oxidoreductase</fullName>
        <ecNumber evidence="6">1.6.5.-</ecNumber>
    </recommendedName>
    <alternativeName>
        <fullName evidence="6">Azo-dye reductase</fullName>
    </alternativeName>
    <alternativeName>
        <fullName evidence="6">FMN-dependent NADH-azo compound oxidoreductase</fullName>
    </alternativeName>
    <alternativeName>
        <fullName evidence="6">FMN-dependent NADH-azoreductase</fullName>
        <ecNumber evidence="6">1.7.1.17</ecNumber>
    </alternativeName>
</protein>
<dbReference type="PANTHER" id="PTHR43741:SF7">
    <property type="entry name" value="FMN-DEPENDENT NADH:QUINONE OXIDOREDUCTASE"/>
    <property type="match status" value="1"/>
</dbReference>
<dbReference type="SUPFAM" id="SSF52218">
    <property type="entry name" value="Flavoproteins"/>
    <property type="match status" value="1"/>
</dbReference>
<proteinExistence type="inferred from homology"/>
<comment type="cofactor">
    <cofactor evidence="6">
        <name>FMN</name>
        <dbReference type="ChEBI" id="CHEBI:58210"/>
    </cofactor>
    <text evidence="6">Binds 1 FMN per subunit.</text>
</comment>
<dbReference type="PATRIC" id="fig|1423807.3.peg.2571"/>
<keyword evidence="3 6" id="KW-0560">Oxidoreductase</keyword>
<evidence type="ECO:0000256" key="6">
    <source>
        <dbReference type="HAMAP-Rule" id="MF_01216"/>
    </source>
</evidence>
<dbReference type="Pfam" id="PF02525">
    <property type="entry name" value="Flavodoxin_2"/>
    <property type="match status" value="1"/>
</dbReference>
<comment type="subunit">
    <text evidence="6">Homodimer.</text>
</comment>
<dbReference type="PANTHER" id="PTHR43741">
    <property type="entry name" value="FMN-DEPENDENT NADH-AZOREDUCTASE 1"/>
    <property type="match status" value="1"/>
</dbReference>
<dbReference type="GO" id="GO:0016655">
    <property type="term" value="F:oxidoreductase activity, acting on NAD(P)H, quinone or similar compound as acceptor"/>
    <property type="evidence" value="ECO:0007669"/>
    <property type="project" value="InterPro"/>
</dbReference>
<dbReference type="EC" id="1.6.5.-" evidence="6"/>
<gene>
    <name evidence="6" type="primary">azoR</name>
    <name evidence="8" type="ORF">FD16_GL002487</name>
</gene>
<dbReference type="Proteomes" id="UP000051820">
    <property type="component" value="Unassembled WGS sequence"/>
</dbReference>
<dbReference type="GO" id="GO:0009055">
    <property type="term" value="F:electron transfer activity"/>
    <property type="evidence" value="ECO:0007669"/>
    <property type="project" value="UniProtKB-UniRule"/>
</dbReference>
<dbReference type="EC" id="1.7.1.17" evidence="6"/>
<evidence type="ECO:0000256" key="3">
    <source>
        <dbReference type="ARBA" id="ARBA00023002"/>
    </source>
</evidence>
<sequence length="204" mass="23416">MAHPHTNEKGLSVQVGEQFISSYRQSHPNDEIVIRDLFEEQIPPLDDTTFDAWLKVKYSKPMSEAEKNQLAQHTAWVDEFVSADKYVFVNPMYNHFLPYQLKNYLDVTAVTRKTFKYTDHGPEGLLNGKKALHIQAAGGIYHDNNASGEFQADFGDSYMDHMFSLYGIKNISKIFIEGCDQFPQQRDKILNNAIQQAKSMAQEF</sequence>
<evidence type="ECO:0000259" key="7">
    <source>
        <dbReference type="Pfam" id="PF02525"/>
    </source>
</evidence>
<evidence type="ECO:0000256" key="2">
    <source>
        <dbReference type="ARBA" id="ARBA00022643"/>
    </source>
</evidence>
<evidence type="ECO:0000256" key="4">
    <source>
        <dbReference type="ARBA" id="ARBA00023027"/>
    </source>
</evidence>
<organism evidence="8 9">
    <name type="scientific">Paucilactobacillus suebicus DSM 5007 = KCTC 3549</name>
    <dbReference type="NCBI Taxonomy" id="1423807"/>
    <lineage>
        <taxon>Bacteria</taxon>
        <taxon>Bacillati</taxon>
        <taxon>Bacillota</taxon>
        <taxon>Bacilli</taxon>
        <taxon>Lactobacillales</taxon>
        <taxon>Lactobacillaceae</taxon>
        <taxon>Paucilactobacillus</taxon>
    </lineage>
</organism>
<comment type="function">
    <text evidence="6">Quinone reductase that provides resistance to thiol-specific stress caused by electrophilic quinones.</text>
</comment>
<keyword evidence="4 6" id="KW-0520">NAD</keyword>
<feature type="domain" description="Flavodoxin-like fold" evidence="7">
    <location>
        <begin position="2"/>
        <end position="199"/>
    </location>
</feature>
<comment type="caution">
    <text evidence="6">Lacks conserved residue(s) required for the propagation of feature annotation.</text>
</comment>
<comment type="catalytic activity">
    <reaction evidence="6">
        <text>2 a quinone + NADH + H(+) = 2 a 1,4-benzosemiquinone + NAD(+)</text>
        <dbReference type="Rhea" id="RHEA:65952"/>
        <dbReference type="ChEBI" id="CHEBI:15378"/>
        <dbReference type="ChEBI" id="CHEBI:57540"/>
        <dbReference type="ChEBI" id="CHEBI:57945"/>
        <dbReference type="ChEBI" id="CHEBI:132124"/>
        <dbReference type="ChEBI" id="CHEBI:134225"/>
    </reaction>
</comment>
<dbReference type="HAMAP" id="MF_01216">
    <property type="entry name" value="Azoreductase_type1"/>
    <property type="match status" value="1"/>
</dbReference>
<comment type="similarity">
    <text evidence="6">Belongs to the azoreductase type 1 family.</text>
</comment>
<evidence type="ECO:0000256" key="1">
    <source>
        <dbReference type="ARBA" id="ARBA00022630"/>
    </source>
</evidence>
<comment type="catalytic activity">
    <reaction evidence="5">
        <text>N,N-dimethyl-1,4-phenylenediamine + anthranilate + 2 NAD(+) = 2-(4-dimethylaminophenyl)diazenylbenzoate + 2 NADH + 2 H(+)</text>
        <dbReference type="Rhea" id="RHEA:55872"/>
        <dbReference type="ChEBI" id="CHEBI:15378"/>
        <dbReference type="ChEBI" id="CHEBI:15783"/>
        <dbReference type="ChEBI" id="CHEBI:16567"/>
        <dbReference type="ChEBI" id="CHEBI:57540"/>
        <dbReference type="ChEBI" id="CHEBI:57945"/>
        <dbReference type="ChEBI" id="CHEBI:71579"/>
        <dbReference type="EC" id="1.7.1.17"/>
    </reaction>
    <physiologicalReaction direction="right-to-left" evidence="5">
        <dbReference type="Rhea" id="RHEA:55874"/>
    </physiologicalReaction>
</comment>
<dbReference type="EMBL" id="AZGF01000009">
    <property type="protein sequence ID" value="KRM12302.1"/>
    <property type="molecule type" value="Genomic_DNA"/>
</dbReference>
<accession>A0A0R1W3E8</accession>
<keyword evidence="2 6" id="KW-0288">FMN</keyword>
<comment type="function">
    <text evidence="6">Also exhibits azoreductase activity. Catalyzes the reductive cleavage of the azo bond in aromatic azo compounds to the corresponding amines.</text>
</comment>
<dbReference type="GO" id="GO:0010181">
    <property type="term" value="F:FMN binding"/>
    <property type="evidence" value="ECO:0007669"/>
    <property type="project" value="UniProtKB-UniRule"/>
</dbReference>
<dbReference type="GO" id="GO:0016652">
    <property type="term" value="F:oxidoreductase activity, acting on NAD(P)H as acceptor"/>
    <property type="evidence" value="ECO:0007669"/>
    <property type="project" value="UniProtKB-UniRule"/>
</dbReference>
<name>A0A0R1W3E8_9LACO</name>
<dbReference type="STRING" id="1423807.FD16_GL002487"/>
<reference evidence="8 9" key="1">
    <citation type="journal article" date="2015" name="Genome Announc.">
        <title>Expanding the biotechnology potential of lactobacilli through comparative genomics of 213 strains and associated genera.</title>
        <authorList>
            <person name="Sun Z."/>
            <person name="Harris H.M."/>
            <person name="McCann A."/>
            <person name="Guo C."/>
            <person name="Argimon S."/>
            <person name="Zhang W."/>
            <person name="Yang X."/>
            <person name="Jeffery I.B."/>
            <person name="Cooney J.C."/>
            <person name="Kagawa T.F."/>
            <person name="Liu W."/>
            <person name="Song Y."/>
            <person name="Salvetti E."/>
            <person name="Wrobel A."/>
            <person name="Rasinkangas P."/>
            <person name="Parkhill J."/>
            <person name="Rea M.C."/>
            <person name="O'Sullivan O."/>
            <person name="Ritari J."/>
            <person name="Douillard F.P."/>
            <person name="Paul Ross R."/>
            <person name="Yang R."/>
            <person name="Briner A.E."/>
            <person name="Felis G.E."/>
            <person name="de Vos W.M."/>
            <person name="Barrangou R."/>
            <person name="Klaenhammer T.R."/>
            <person name="Caufield P.W."/>
            <person name="Cui Y."/>
            <person name="Zhang H."/>
            <person name="O'Toole P.W."/>
        </authorList>
    </citation>
    <scope>NUCLEOTIDE SEQUENCE [LARGE SCALE GENOMIC DNA]</scope>
    <source>
        <strain evidence="8 9">DSM 5007</strain>
    </source>
</reference>
<dbReference type="Gene3D" id="3.40.50.360">
    <property type="match status" value="1"/>
</dbReference>
<dbReference type="eggNOG" id="COG1182">
    <property type="taxonomic scope" value="Bacteria"/>
</dbReference>
<dbReference type="AlphaFoldDB" id="A0A0R1W3E8"/>
<evidence type="ECO:0000313" key="8">
    <source>
        <dbReference type="EMBL" id="KRM12302.1"/>
    </source>
</evidence>
<dbReference type="InterPro" id="IPR023048">
    <property type="entry name" value="NADH:quinone_OxRdtase_FMN_depd"/>
</dbReference>
<dbReference type="InterPro" id="IPR003680">
    <property type="entry name" value="Flavodoxin_fold"/>
</dbReference>
<evidence type="ECO:0000313" key="9">
    <source>
        <dbReference type="Proteomes" id="UP000051820"/>
    </source>
</evidence>
<comment type="caution">
    <text evidence="8">The sequence shown here is derived from an EMBL/GenBank/DDBJ whole genome shotgun (WGS) entry which is preliminary data.</text>
</comment>
<dbReference type="InterPro" id="IPR029039">
    <property type="entry name" value="Flavoprotein-like_sf"/>
</dbReference>
<keyword evidence="9" id="KW-1185">Reference proteome</keyword>
<dbReference type="InterPro" id="IPR050104">
    <property type="entry name" value="FMN-dep_NADH:Q_OxRdtase_AzoR1"/>
</dbReference>
<evidence type="ECO:0000256" key="5">
    <source>
        <dbReference type="ARBA" id="ARBA00048542"/>
    </source>
</evidence>
<keyword evidence="1 6" id="KW-0285">Flavoprotein</keyword>